<evidence type="ECO:0000256" key="4">
    <source>
        <dbReference type="SAM" id="Coils"/>
    </source>
</evidence>
<dbReference type="SUPFAM" id="SSF52540">
    <property type="entry name" value="P-loop containing nucleoside triphosphate hydrolases"/>
    <property type="match status" value="1"/>
</dbReference>
<dbReference type="InterPro" id="IPR045058">
    <property type="entry name" value="GIMA/IAN/Toc"/>
</dbReference>
<reference evidence="6" key="1">
    <citation type="submission" date="2021-02" db="EMBL/GenBank/DDBJ databases">
        <authorList>
            <person name="Nowell W R."/>
        </authorList>
    </citation>
    <scope>NUCLEOTIDE SEQUENCE</scope>
</reference>
<feature type="domain" description="AIG1-type G" evidence="5">
    <location>
        <begin position="11"/>
        <end position="210"/>
    </location>
</feature>
<dbReference type="OrthoDB" id="10056136at2759"/>
<proteinExistence type="inferred from homology"/>
<comment type="similarity">
    <text evidence="1">Belongs to the TRAFAC class TrmE-Era-EngA-EngB-Septin-like GTPase superfamily. AIG1/Toc34/Toc159-like paraseptin GTPase family. IAN subfamily.</text>
</comment>
<dbReference type="InterPro" id="IPR027417">
    <property type="entry name" value="P-loop_NTPase"/>
</dbReference>
<keyword evidence="3" id="KW-0342">GTP-binding</keyword>
<dbReference type="PANTHER" id="PTHR10903">
    <property type="entry name" value="GTPASE, IMAP FAMILY MEMBER-RELATED"/>
    <property type="match status" value="1"/>
</dbReference>
<evidence type="ECO:0000256" key="2">
    <source>
        <dbReference type="ARBA" id="ARBA00022741"/>
    </source>
</evidence>
<dbReference type="AlphaFoldDB" id="A0A815KX12"/>
<dbReference type="Gene3D" id="3.40.50.300">
    <property type="entry name" value="P-loop containing nucleotide triphosphate hydrolases"/>
    <property type="match status" value="1"/>
</dbReference>
<evidence type="ECO:0000313" key="7">
    <source>
        <dbReference type="Proteomes" id="UP000663891"/>
    </source>
</evidence>
<dbReference type="EMBL" id="CAJNON010000885">
    <property type="protein sequence ID" value="CAF1398558.1"/>
    <property type="molecule type" value="Genomic_DNA"/>
</dbReference>
<dbReference type="GO" id="GO:0005525">
    <property type="term" value="F:GTP binding"/>
    <property type="evidence" value="ECO:0007669"/>
    <property type="project" value="UniProtKB-KW"/>
</dbReference>
<keyword evidence="2" id="KW-0547">Nucleotide-binding</keyword>
<dbReference type="InterPro" id="IPR006703">
    <property type="entry name" value="G_AIG1"/>
</dbReference>
<dbReference type="Proteomes" id="UP000663891">
    <property type="component" value="Unassembled WGS sequence"/>
</dbReference>
<organism evidence="6 7">
    <name type="scientific">Adineta steineri</name>
    <dbReference type="NCBI Taxonomy" id="433720"/>
    <lineage>
        <taxon>Eukaryota</taxon>
        <taxon>Metazoa</taxon>
        <taxon>Spiralia</taxon>
        <taxon>Gnathifera</taxon>
        <taxon>Rotifera</taxon>
        <taxon>Eurotatoria</taxon>
        <taxon>Bdelloidea</taxon>
        <taxon>Adinetida</taxon>
        <taxon>Adinetidae</taxon>
        <taxon>Adineta</taxon>
    </lineage>
</organism>
<protein>
    <recommendedName>
        <fullName evidence="5">AIG1-type G domain-containing protein</fullName>
    </recommendedName>
</protein>
<evidence type="ECO:0000256" key="1">
    <source>
        <dbReference type="ARBA" id="ARBA00008535"/>
    </source>
</evidence>
<keyword evidence="4" id="KW-0175">Coiled coil</keyword>
<evidence type="ECO:0000259" key="5">
    <source>
        <dbReference type="Pfam" id="PF04548"/>
    </source>
</evidence>
<feature type="coiled-coil region" evidence="4">
    <location>
        <begin position="233"/>
        <end position="353"/>
    </location>
</feature>
<evidence type="ECO:0000313" key="6">
    <source>
        <dbReference type="EMBL" id="CAF1398558.1"/>
    </source>
</evidence>
<name>A0A815KX12_9BILA</name>
<comment type="caution">
    <text evidence="6">The sequence shown here is derived from an EMBL/GenBank/DDBJ whole genome shotgun (WGS) entry which is preliminary data.</text>
</comment>
<gene>
    <name evidence="6" type="ORF">VCS650_LOCUS36359</name>
</gene>
<evidence type="ECO:0000256" key="3">
    <source>
        <dbReference type="ARBA" id="ARBA00023134"/>
    </source>
</evidence>
<accession>A0A815KX12</accession>
<dbReference type="PANTHER" id="PTHR10903:SF170">
    <property type="entry name" value="GTPASE IMAP FAMILY MEMBER 7"/>
    <property type="match status" value="1"/>
</dbReference>
<dbReference type="Pfam" id="PF04548">
    <property type="entry name" value="AIG1"/>
    <property type="match status" value="1"/>
</dbReference>
<sequence>MAGDNNNQFGLIILGNSGVGKSFLANILLGREAFRHEFSARSVTHRTEFQEITIDDQDYAIFNIPGLIEADQVIKNDDRYHRFYVCIPAVFQTRIDLNKREIDRAFTLRPNSLIIYVFALINGRMHNKDAVAFNAINKAYPLKVESLLLVVNRLPVVRPKNYEGETILLLQDILGREISEKRICFLNHINRDDIDERAALRNQLLSSIVELSPREHIKQQDICLQADEVAILKEDIRKMIRQFEENKLFFENEIREHQKRHEDLVMQQKAESERFQCIIEQQAKEAREMEEKRVEQIRQMEERLRHMQAEHQRQTTELINKSNAEAASIRQLLLRSQQAQDQLRQQIASLQNQQPQVIYRTQGGGGKRRGCVIS</sequence>